<keyword evidence="5" id="KW-0735">Signal-anchor</keyword>
<dbReference type="GO" id="GO:0016757">
    <property type="term" value="F:glycosyltransferase activity"/>
    <property type="evidence" value="ECO:0007669"/>
    <property type="project" value="UniProtKB-KW"/>
</dbReference>
<dbReference type="InterPro" id="IPR013087">
    <property type="entry name" value="Znf_C2H2_type"/>
</dbReference>
<evidence type="ECO:0000256" key="8">
    <source>
        <dbReference type="SAM" id="MobiDB-lite"/>
    </source>
</evidence>
<organism evidence="11 12">
    <name type="scientific">Zostera marina</name>
    <name type="common">Eelgrass</name>
    <dbReference type="NCBI Taxonomy" id="29655"/>
    <lineage>
        <taxon>Eukaryota</taxon>
        <taxon>Viridiplantae</taxon>
        <taxon>Streptophyta</taxon>
        <taxon>Embryophyta</taxon>
        <taxon>Tracheophyta</taxon>
        <taxon>Spermatophyta</taxon>
        <taxon>Magnoliopsida</taxon>
        <taxon>Liliopsida</taxon>
        <taxon>Zosteraceae</taxon>
        <taxon>Zostera</taxon>
    </lineage>
</organism>
<feature type="signal peptide" evidence="9">
    <location>
        <begin position="1"/>
        <end position="16"/>
    </location>
</feature>
<evidence type="ECO:0000256" key="7">
    <source>
        <dbReference type="PROSITE-ProRule" id="PRU00042"/>
    </source>
</evidence>
<name>A0A0K9PN00_ZOSMR</name>
<dbReference type="Gene3D" id="3.90.550.10">
    <property type="entry name" value="Spore Coat Polysaccharide Biosynthesis Protein SpsA, Chain A"/>
    <property type="match status" value="1"/>
</dbReference>
<comment type="subcellular location">
    <subcellularLocation>
        <location evidence="1">Golgi apparatus membrane</location>
        <topology evidence="1">Single-pass type II membrane protein</topology>
    </subcellularLocation>
</comment>
<feature type="domain" description="C2H2-type" evidence="10">
    <location>
        <begin position="340"/>
        <end position="367"/>
    </location>
</feature>
<keyword evidence="12" id="KW-1185">Reference proteome</keyword>
<dbReference type="InterPro" id="IPR008630">
    <property type="entry name" value="Glyco_trans_34"/>
</dbReference>
<feature type="compositionally biased region" description="Low complexity" evidence="8">
    <location>
        <begin position="283"/>
        <end position="293"/>
    </location>
</feature>
<evidence type="ECO:0000256" key="2">
    <source>
        <dbReference type="ARBA" id="ARBA00005664"/>
    </source>
</evidence>
<keyword evidence="6" id="KW-0333">Golgi apparatus</keyword>
<evidence type="ECO:0000313" key="11">
    <source>
        <dbReference type="EMBL" id="KMZ70351.1"/>
    </source>
</evidence>
<comment type="similarity">
    <text evidence="2">Belongs to the glycosyltransferase 34 family.</text>
</comment>
<evidence type="ECO:0000256" key="9">
    <source>
        <dbReference type="SAM" id="SignalP"/>
    </source>
</evidence>
<evidence type="ECO:0000256" key="3">
    <source>
        <dbReference type="ARBA" id="ARBA00022676"/>
    </source>
</evidence>
<keyword evidence="7" id="KW-0479">Metal-binding</keyword>
<keyword evidence="7" id="KW-0863">Zinc-finger</keyword>
<dbReference type="Pfam" id="PF05637">
    <property type="entry name" value="Glyco_transf_34"/>
    <property type="match status" value="1"/>
</dbReference>
<dbReference type="GO" id="GO:0000139">
    <property type="term" value="C:Golgi membrane"/>
    <property type="evidence" value="ECO:0000318"/>
    <property type="project" value="GO_Central"/>
</dbReference>
<evidence type="ECO:0000256" key="5">
    <source>
        <dbReference type="ARBA" id="ARBA00022968"/>
    </source>
</evidence>
<accession>A0A0K9PN00</accession>
<dbReference type="EMBL" id="LFYR01000729">
    <property type="protein sequence ID" value="KMZ70351.1"/>
    <property type="molecule type" value="Genomic_DNA"/>
</dbReference>
<comment type="caution">
    <text evidence="11">The sequence shown here is derived from an EMBL/GenBank/DDBJ whole genome shotgun (WGS) entry which is preliminary data.</text>
</comment>
<reference evidence="12" key="1">
    <citation type="journal article" date="2016" name="Nature">
        <title>The genome of the seagrass Zostera marina reveals angiosperm adaptation to the sea.</title>
        <authorList>
            <person name="Olsen J.L."/>
            <person name="Rouze P."/>
            <person name="Verhelst B."/>
            <person name="Lin Y.-C."/>
            <person name="Bayer T."/>
            <person name="Collen J."/>
            <person name="Dattolo E."/>
            <person name="De Paoli E."/>
            <person name="Dittami S."/>
            <person name="Maumus F."/>
            <person name="Michel G."/>
            <person name="Kersting A."/>
            <person name="Lauritano C."/>
            <person name="Lohaus R."/>
            <person name="Toepel M."/>
            <person name="Tonon T."/>
            <person name="Vanneste K."/>
            <person name="Amirebrahimi M."/>
            <person name="Brakel J."/>
            <person name="Bostroem C."/>
            <person name="Chovatia M."/>
            <person name="Grimwood J."/>
            <person name="Jenkins J.W."/>
            <person name="Jueterbock A."/>
            <person name="Mraz A."/>
            <person name="Stam W.T."/>
            <person name="Tice H."/>
            <person name="Bornberg-Bauer E."/>
            <person name="Green P.J."/>
            <person name="Pearson G.A."/>
            <person name="Procaccini G."/>
            <person name="Duarte C.M."/>
            <person name="Schmutz J."/>
            <person name="Reusch T.B.H."/>
            <person name="Van de Peer Y."/>
        </authorList>
    </citation>
    <scope>NUCLEOTIDE SEQUENCE [LARGE SCALE GENOMIC DNA]</scope>
    <source>
        <strain evidence="12">cv. Finnish</strain>
    </source>
</reference>
<dbReference type="STRING" id="29655.A0A0K9PN00"/>
<keyword evidence="7" id="KW-0862">Zinc</keyword>
<dbReference type="GO" id="GO:0008270">
    <property type="term" value="F:zinc ion binding"/>
    <property type="evidence" value="ECO:0007669"/>
    <property type="project" value="UniProtKB-KW"/>
</dbReference>
<feature type="compositionally biased region" description="Low complexity" evidence="8">
    <location>
        <begin position="374"/>
        <end position="396"/>
    </location>
</feature>
<evidence type="ECO:0000256" key="4">
    <source>
        <dbReference type="ARBA" id="ARBA00022679"/>
    </source>
</evidence>
<evidence type="ECO:0000259" key="10">
    <source>
        <dbReference type="PROSITE" id="PS50157"/>
    </source>
</evidence>
<sequence>MIIILLVLIFLIFVHSSTIVLQGANVLGRRCISPEVKIKEHGESLSGLKIAMVSFLDEESNGEVRVSESGLMRWPMKKSSRSFEGLMGLVKTNKQAYATKWGYDFIDARSCIDRSRPASWSKIPSVRSHLHGYDWVFWNDADSVVTNPNIRLERILQHATVMNSNTNEQNPDLIITEDVNGVNAGMFFLRRSKWSEGFLDTWWNMSSFILRGSKKSGDNAALIHLINSLSPSEKLRNVHVAEMQCIFNSYPWVPTWKNFYRFLLSPCSFWKGIRMERYHRSFNENSPRKNSNRNNDDDDEDDNNNIMRRNRNYMSGSYFVRRETSYGSFLAGVSWPPRSYACSFCKREFRSAQALGGHMNVHRRDRARLRDSSPWDPPSSLLDEPNSNTNTRVTNPNPKPKPKPKPADKIIEEERSTAATISNIPNLNLIPDLVSDTTPFSPPPWALQRFPSYVPSKPLYSSSGAKHVSTRPRSSTMKTSRVLFGVEEDRLLRRKMDIVRLDLKIGLHESNDDDLAGDEMDLELRLGY</sequence>
<dbReference type="SUPFAM" id="SSF57667">
    <property type="entry name" value="beta-beta-alpha zinc fingers"/>
    <property type="match status" value="1"/>
</dbReference>
<dbReference type="AlphaFoldDB" id="A0A0K9PN00"/>
<dbReference type="InterPro" id="IPR036236">
    <property type="entry name" value="Znf_C2H2_sf"/>
</dbReference>
<feature type="chain" id="PRO_5005527719" description="C2H2-type domain-containing protein" evidence="9">
    <location>
        <begin position="17"/>
        <end position="528"/>
    </location>
</feature>
<gene>
    <name evidence="11" type="ORF">ZOSMA_1G03330</name>
</gene>
<keyword evidence="3" id="KW-0328">Glycosyltransferase</keyword>
<keyword evidence="4" id="KW-0808">Transferase</keyword>
<evidence type="ECO:0000256" key="1">
    <source>
        <dbReference type="ARBA" id="ARBA00004323"/>
    </source>
</evidence>
<feature type="region of interest" description="Disordered" evidence="8">
    <location>
        <begin position="363"/>
        <end position="407"/>
    </location>
</feature>
<dbReference type="OrthoDB" id="407658at2759"/>
<dbReference type="PROSITE" id="PS00028">
    <property type="entry name" value="ZINC_FINGER_C2H2_1"/>
    <property type="match status" value="1"/>
</dbReference>
<keyword evidence="5" id="KW-0812">Transmembrane</keyword>
<feature type="region of interest" description="Disordered" evidence="8">
    <location>
        <begin position="283"/>
        <end position="308"/>
    </location>
</feature>
<dbReference type="PANTHER" id="PTHR31306">
    <property type="entry name" value="ALPHA-1,6-MANNOSYLTRANSFERASE MNN11-RELATED"/>
    <property type="match status" value="1"/>
</dbReference>
<dbReference type="Pfam" id="PF13912">
    <property type="entry name" value="zf-C2H2_6"/>
    <property type="match status" value="1"/>
</dbReference>
<dbReference type="SMART" id="SM00355">
    <property type="entry name" value="ZnF_C2H2"/>
    <property type="match status" value="1"/>
</dbReference>
<protein>
    <recommendedName>
        <fullName evidence="10">C2H2-type domain-containing protein</fullName>
    </recommendedName>
</protein>
<dbReference type="GO" id="GO:0006487">
    <property type="term" value="P:protein N-linked glycosylation"/>
    <property type="evidence" value="ECO:0000318"/>
    <property type="project" value="GO_Central"/>
</dbReference>
<dbReference type="InterPro" id="IPR029044">
    <property type="entry name" value="Nucleotide-diphossugar_trans"/>
</dbReference>
<dbReference type="PANTHER" id="PTHR31306:SF4">
    <property type="entry name" value="ALPHA-1,2-GALACTOSYLTRANSFERASE"/>
    <property type="match status" value="1"/>
</dbReference>
<proteinExistence type="inferred from homology"/>
<dbReference type="Proteomes" id="UP000036987">
    <property type="component" value="Unassembled WGS sequence"/>
</dbReference>
<evidence type="ECO:0000256" key="6">
    <source>
        <dbReference type="ARBA" id="ARBA00023034"/>
    </source>
</evidence>
<dbReference type="PROSITE" id="PS50157">
    <property type="entry name" value="ZINC_FINGER_C2H2_2"/>
    <property type="match status" value="1"/>
</dbReference>
<evidence type="ECO:0000313" key="12">
    <source>
        <dbReference type="Proteomes" id="UP000036987"/>
    </source>
</evidence>
<keyword evidence="9" id="KW-0732">Signal</keyword>